<dbReference type="Proteomes" id="UP000334990">
    <property type="component" value="Unassembled WGS sequence"/>
</dbReference>
<feature type="domain" description="Galactosyltransferase C-terminal" evidence="3">
    <location>
        <begin position="177"/>
        <end position="224"/>
    </location>
</feature>
<dbReference type="Gene3D" id="3.90.550.10">
    <property type="entry name" value="Spore Coat Polysaccharide Biosynthesis Protein SpsA, Chain A"/>
    <property type="match status" value="1"/>
</dbReference>
<organism evidence="4 5">
    <name type="scientific">Acrocarpospora corrugata</name>
    <dbReference type="NCBI Taxonomy" id="35763"/>
    <lineage>
        <taxon>Bacteria</taxon>
        <taxon>Bacillati</taxon>
        <taxon>Actinomycetota</taxon>
        <taxon>Actinomycetes</taxon>
        <taxon>Streptosporangiales</taxon>
        <taxon>Streptosporangiaceae</taxon>
        <taxon>Acrocarpospora</taxon>
    </lineage>
</organism>
<gene>
    <name evidence="4" type="ORF">Acor_60550</name>
</gene>
<dbReference type="InterPro" id="IPR029044">
    <property type="entry name" value="Nucleotide-diphossugar_trans"/>
</dbReference>
<proteinExistence type="predicted"/>
<dbReference type="AlphaFoldDB" id="A0A5M3W6N7"/>
<evidence type="ECO:0000313" key="5">
    <source>
        <dbReference type="Proteomes" id="UP000334990"/>
    </source>
</evidence>
<protein>
    <submittedName>
        <fullName evidence="4">Glycosyl transferase</fullName>
    </submittedName>
</protein>
<dbReference type="RefSeq" id="WP_155340110.1">
    <property type="nucleotide sequence ID" value="NZ_BAAABN010000030.1"/>
</dbReference>
<comment type="caution">
    <text evidence="4">The sequence shown here is derived from an EMBL/GenBank/DDBJ whole genome shotgun (WGS) entry which is preliminary data.</text>
</comment>
<dbReference type="InterPro" id="IPR050834">
    <property type="entry name" value="Glycosyltransf_2"/>
</dbReference>
<dbReference type="SUPFAM" id="SSF53448">
    <property type="entry name" value="Nucleotide-diphospho-sugar transferases"/>
    <property type="match status" value="1"/>
</dbReference>
<dbReference type="Pfam" id="PF02709">
    <property type="entry name" value="Glyco_transf_7C"/>
    <property type="match status" value="1"/>
</dbReference>
<dbReference type="PANTHER" id="PTHR43685:SF3">
    <property type="entry name" value="SLR2126 PROTEIN"/>
    <property type="match status" value="1"/>
</dbReference>
<dbReference type="GO" id="GO:0016740">
    <property type="term" value="F:transferase activity"/>
    <property type="evidence" value="ECO:0007669"/>
    <property type="project" value="UniProtKB-KW"/>
</dbReference>
<keyword evidence="1 4" id="KW-0808">Transferase</keyword>
<sequence>MLRCSVVIPTYNRAELLGHTLGALTLQTLPREEFEVIVIDDGSDDDTAAVAHRFQDRLNLRYFFREREGYRAAKTRNVGIAHAEAEVCVLFDCGVLPSSGCLAAHLASHDAAAVPIAVTGYVYCYNFNGDDAELMNRTIDFADPDGTIALLADKRLWLDMREDYYTKYGDDYGTQPAPWMNYWTCNVSARTDQLRAVGGFDEDFVAWGGEDIDLGYRLHRDGAHFILNRDASAIHCPHPKTEEGNNADADANYRRMAAKYGTPITRLLLSIPDVHFFNLNDIITLRGMPACADYLAANAR</sequence>
<evidence type="ECO:0000259" key="2">
    <source>
        <dbReference type="Pfam" id="PF00535"/>
    </source>
</evidence>
<feature type="domain" description="Glycosyltransferase 2-like" evidence="2">
    <location>
        <begin position="5"/>
        <end position="128"/>
    </location>
</feature>
<dbReference type="Pfam" id="PF00535">
    <property type="entry name" value="Glycos_transf_2"/>
    <property type="match status" value="1"/>
</dbReference>
<evidence type="ECO:0000256" key="1">
    <source>
        <dbReference type="ARBA" id="ARBA00022679"/>
    </source>
</evidence>
<name>A0A5M3W6N7_9ACTN</name>
<dbReference type="EMBL" id="BLAD01000075">
    <property type="protein sequence ID" value="GES03989.1"/>
    <property type="molecule type" value="Genomic_DNA"/>
</dbReference>
<dbReference type="InterPro" id="IPR001173">
    <property type="entry name" value="Glyco_trans_2-like"/>
</dbReference>
<keyword evidence="5" id="KW-1185">Reference proteome</keyword>
<evidence type="ECO:0000259" key="3">
    <source>
        <dbReference type="Pfam" id="PF02709"/>
    </source>
</evidence>
<dbReference type="PANTHER" id="PTHR43685">
    <property type="entry name" value="GLYCOSYLTRANSFERASE"/>
    <property type="match status" value="1"/>
</dbReference>
<reference evidence="4 5" key="1">
    <citation type="submission" date="2019-10" db="EMBL/GenBank/DDBJ databases">
        <title>Whole genome shotgun sequence of Acrocarpospora corrugata NBRC 13972.</title>
        <authorList>
            <person name="Ichikawa N."/>
            <person name="Kimura A."/>
            <person name="Kitahashi Y."/>
            <person name="Komaki H."/>
            <person name="Oguchi A."/>
        </authorList>
    </citation>
    <scope>NUCLEOTIDE SEQUENCE [LARGE SCALE GENOMIC DNA]</scope>
    <source>
        <strain evidence="4 5">NBRC 13972</strain>
    </source>
</reference>
<accession>A0A5M3W6N7</accession>
<dbReference type="OrthoDB" id="4120491at2"/>
<dbReference type="InterPro" id="IPR027791">
    <property type="entry name" value="Galactosyl_T_C"/>
</dbReference>
<evidence type="ECO:0000313" key="4">
    <source>
        <dbReference type="EMBL" id="GES03989.1"/>
    </source>
</evidence>